<gene>
    <name evidence="3" type="ORF">RUM44_001754</name>
</gene>
<dbReference type="Pfam" id="PF07898">
    <property type="entry name" value="DUF1676"/>
    <property type="match status" value="1"/>
</dbReference>
<keyword evidence="4" id="KW-1185">Reference proteome</keyword>
<protein>
    <submittedName>
        <fullName evidence="3">Uncharacterized protein</fullName>
    </submittedName>
</protein>
<keyword evidence="1" id="KW-1133">Transmembrane helix</keyword>
<name>A0ABR1AKZ3_POLSC</name>
<dbReference type="PANTHER" id="PTHR21879">
    <property type="entry name" value="FI03362P-RELATED-RELATED"/>
    <property type="match status" value="1"/>
</dbReference>
<organism evidence="3 4">
    <name type="scientific">Polyplax serrata</name>
    <name type="common">Common mouse louse</name>
    <dbReference type="NCBI Taxonomy" id="468196"/>
    <lineage>
        <taxon>Eukaryota</taxon>
        <taxon>Metazoa</taxon>
        <taxon>Ecdysozoa</taxon>
        <taxon>Arthropoda</taxon>
        <taxon>Hexapoda</taxon>
        <taxon>Insecta</taxon>
        <taxon>Pterygota</taxon>
        <taxon>Neoptera</taxon>
        <taxon>Paraneoptera</taxon>
        <taxon>Psocodea</taxon>
        <taxon>Troctomorpha</taxon>
        <taxon>Phthiraptera</taxon>
        <taxon>Anoplura</taxon>
        <taxon>Polyplacidae</taxon>
        <taxon>Polyplax</taxon>
    </lineage>
</organism>
<evidence type="ECO:0000256" key="2">
    <source>
        <dbReference type="SAM" id="SignalP"/>
    </source>
</evidence>
<keyword evidence="2" id="KW-0732">Signal</keyword>
<keyword evidence="1" id="KW-0472">Membrane</keyword>
<comment type="caution">
    <text evidence="3">The sequence shown here is derived from an EMBL/GenBank/DDBJ whole genome shotgun (WGS) entry which is preliminary data.</text>
</comment>
<evidence type="ECO:0000256" key="1">
    <source>
        <dbReference type="SAM" id="Phobius"/>
    </source>
</evidence>
<proteinExistence type="predicted"/>
<accession>A0ABR1AKZ3</accession>
<keyword evidence="1" id="KW-0812">Transmembrane</keyword>
<feature type="transmembrane region" description="Helical" evidence="1">
    <location>
        <begin position="160"/>
        <end position="193"/>
    </location>
</feature>
<dbReference type="Proteomes" id="UP001359485">
    <property type="component" value="Unassembled WGS sequence"/>
</dbReference>
<sequence length="201" mass="22506">MFVRCSILILLLGLTCGKCEKANWSSGVRLLMKLYDGCQRRDILSCVKIKAINFFDRIGRSGEIVLDDNLSIVRKEKVPAEDKGVLENEVETNLARGQVDDSRLDEILLRKVSDFFSSHKIVFNLPKIRPEDLKEEVEEGRGKMKKMMSMMMMGLAMKKAAAIPMAFGLLFLLAGKALIISKLALILTLIVALKKLKSSSK</sequence>
<dbReference type="InterPro" id="IPR012464">
    <property type="entry name" value="DUF1676"/>
</dbReference>
<feature type="chain" id="PRO_5046144320" evidence="2">
    <location>
        <begin position="18"/>
        <end position="201"/>
    </location>
</feature>
<reference evidence="3 4" key="1">
    <citation type="submission" date="2023-09" db="EMBL/GenBank/DDBJ databases">
        <title>Genomes of two closely related lineages of the louse Polyplax serrata with different host specificities.</title>
        <authorList>
            <person name="Martinu J."/>
            <person name="Tarabai H."/>
            <person name="Stefka J."/>
            <person name="Hypsa V."/>
        </authorList>
    </citation>
    <scope>NUCLEOTIDE SEQUENCE [LARGE SCALE GENOMIC DNA]</scope>
    <source>
        <strain evidence="3">98ZLc_SE</strain>
    </source>
</reference>
<evidence type="ECO:0000313" key="3">
    <source>
        <dbReference type="EMBL" id="KAK6621947.1"/>
    </source>
</evidence>
<dbReference type="EMBL" id="JAWJWF010000047">
    <property type="protein sequence ID" value="KAK6621947.1"/>
    <property type="molecule type" value="Genomic_DNA"/>
</dbReference>
<dbReference type="PANTHER" id="PTHR21879:SF12">
    <property type="entry name" value="OSIRIS 12"/>
    <property type="match status" value="1"/>
</dbReference>
<feature type="signal peptide" evidence="2">
    <location>
        <begin position="1"/>
        <end position="17"/>
    </location>
</feature>
<evidence type="ECO:0000313" key="4">
    <source>
        <dbReference type="Proteomes" id="UP001359485"/>
    </source>
</evidence>